<dbReference type="EMBL" id="MU853567">
    <property type="protein sequence ID" value="KAK4145655.1"/>
    <property type="molecule type" value="Genomic_DNA"/>
</dbReference>
<evidence type="ECO:0000256" key="9">
    <source>
        <dbReference type="ARBA" id="ARBA00041069"/>
    </source>
</evidence>
<evidence type="ECO:0000256" key="3">
    <source>
        <dbReference type="ARBA" id="ARBA00012754"/>
    </source>
</evidence>
<feature type="compositionally biased region" description="Low complexity" evidence="11">
    <location>
        <begin position="671"/>
        <end position="685"/>
    </location>
</feature>
<evidence type="ECO:0000256" key="2">
    <source>
        <dbReference type="ARBA" id="ARBA00004740"/>
    </source>
</evidence>
<dbReference type="InterPro" id="IPR041447">
    <property type="entry name" value="Mannosidase_ig"/>
</dbReference>
<dbReference type="Proteomes" id="UP001302676">
    <property type="component" value="Unassembled WGS sequence"/>
</dbReference>
<keyword evidence="5" id="KW-0119">Carbohydrate metabolism</keyword>
<sequence>MPQQTIQLSSNWEFKSDKDSTWRPVSQVPSNIHTELQHHGLIPDPFLDLNALEVDWVAERKWIYRTHFATPTLSNDEGPINTHFIKIDLVLEGLDTFADVVLNGEHVLQSDNMFIEHRLRDIGSRLHPHDTNNSGGSNNNTLEITFHPATQRGRELVAAHPEHEFIVHQTEVARGPVRKAQYHWGWDWGPILVTCGPWKPVRLEVYAGVKVENVRVDYEVSLQDRDSVVEAVVHADVWGARGEVEAQVEVLLRGKRVVLMREQFDGGSVDGSSSSCREYSFQSFAIRNPKLWWPRGHGPQNLYEVRVRIVASDGSTVLGEAPHQLVGFRKAELIQEKDGFGQSFYFRVNGVDIFSGGSCWVPADSFLPQIPAQRYRDWIQLLAEGNQNMIRVWGGGVYEPDVFYEACDELGILVWQDFMFACASYPTYPEFLASVTAEVRSNVRRLRHHPSIILWCGNNEDYQLVERYNLEYNFESDKDPDSWLKSTFPARYIYEHLLPSLLAEECPPFPFSSQPSPPSLWPRSSALYHPSSPWGNGTSTTLAVDPTVGDIHQWNLWNGPAQPWQKLADMGGRFISEFGFVGYPHTSTIRQFVTDPAERYAGSRTMDFHNKAVVQERRLWTYIGENFRAEWAGKREGDGTVGFAHLTQVIQADALGAGYKLWRKGWGIGSSSDGSDGTGTDTDTTTTREPKGRQCGGVLVWQLNDCWPVVSWAIADYYLVKKPAFYAIKRALAPLAVGVSRKFHNWTTRPADALWRRDTGHVDLRKMLTDIEFDVWVSSSRLDTVDGKVVVRFVSVKTGKDIREKMEKQVHVRANGCTEVLEKFAFDWKDASVAEPEHFVIQAALWVDGVRVSSDVSWPDPLKYLDFADRGVKVKHSEGQGAVEVSAMKPVKGFVFSEEGVKLSDNGFDLIPGDEPVSVKLEGAAQEPSWTFVGR</sequence>
<dbReference type="RefSeq" id="XP_062639026.1">
    <property type="nucleotide sequence ID" value="XM_062780006.1"/>
</dbReference>
<evidence type="ECO:0000256" key="7">
    <source>
        <dbReference type="ARBA" id="ARBA00023326"/>
    </source>
</evidence>
<dbReference type="PANTHER" id="PTHR43730:SF1">
    <property type="entry name" value="BETA-MANNOSIDASE"/>
    <property type="match status" value="1"/>
</dbReference>
<organism evidence="15 16">
    <name type="scientific">Dichotomopilus funicola</name>
    <dbReference type="NCBI Taxonomy" id="1934379"/>
    <lineage>
        <taxon>Eukaryota</taxon>
        <taxon>Fungi</taxon>
        <taxon>Dikarya</taxon>
        <taxon>Ascomycota</taxon>
        <taxon>Pezizomycotina</taxon>
        <taxon>Sordariomycetes</taxon>
        <taxon>Sordariomycetidae</taxon>
        <taxon>Sordariales</taxon>
        <taxon>Chaetomiaceae</taxon>
        <taxon>Dichotomopilus</taxon>
    </lineage>
</organism>
<comment type="catalytic activity">
    <reaction evidence="1">
        <text>Hydrolysis of terminal, non-reducing beta-D-mannose residues in beta-D-mannosides.</text>
        <dbReference type="EC" id="3.2.1.25"/>
    </reaction>
</comment>
<protein>
    <recommendedName>
        <fullName evidence="9">Beta-mannosidase B</fullName>
        <ecNumber evidence="3">3.2.1.25</ecNumber>
    </recommendedName>
    <alternativeName>
        <fullName evidence="10">Mannanase B</fullName>
    </alternativeName>
</protein>
<dbReference type="Gene3D" id="2.60.40.10">
    <property type="entry name" value="Immunoglobulins"/>
    <property type="match status" value="1"/>
</dbReference>
<evidence type="ECO:0000256" key="8">
    <source>
        <dbReference type="ARBA" id="ARBA00038429"/>
    </source>
</evidence>
<dbReference type="AlphaFoldDB" id="A0AAN6ZNC1"/>
<evidence type="ECO:0000256" key="4">
    <source>
        <dbReference type="ARBA" id="ARBA00022801"/>
    </source>
</evidence>
<proteinExistence type="inferred from homology"/>
<dbReference type="GO" id="GO:0006516">
    <property type="term" value="P:glycoprotein catabolic process"/>
    <property type="evidence" value="ECO:0007669"/>
    <property type="project" value="TreeGrafter"/>
</dbReference>
<dbReference type="GO" id="GO:0000272">
    <property type="term" value="P:polysaccharide catabolic process"/>
    <property type="evidence" value="ECO:0007669"/>
    <property type="project" value="UniProtKB-KW"/>
</dbReference>
<feature type="region of interest" description="Disordered" evidence="11">
    <location>
        <begin position="671"/>
        <end position="691"/>
    </location>
</feature>
<dbReference type="SUPFAM" id="SSF51445">
    <property type="entry name" value="(Trans)glycosidases"/>
    <property type="match status" value="1"/>
</dbReference>
<evidence type="ECO:0000259" key="12">
    <source>
        <dbReference type="Pfam" id="PF00703"/>
    </source>
</evidence>
<dbReference type="Pfam" id="PF22666">
    <property type="entry name" value="Glyco_hydro_2_N2"/>
    <property type="match status" value="1"/>
</dbReference>
<dbReference type="InterPro" id="IPR050887">
    <property type="entry name" value="Beta-mannosidase_GH2"/>
</dbReference>
<keyword evidence="6" id="KW-0326">Glycosidase</keyword>
<dbReference type="GO" id="GO:0004567">
    <property type="term" value="F:beta-mannosidase activity"/>
    <property type="evidence" value="ECO:0007669"/>
    <property type="project" value="UniProtKB-EC"/>
</dbReference>
<evidence type="ECO:0000256" key="5">
    <source>
        <dbReference type="ARBA" id="ARBA00023277"/>
    </source>
</evidence>
<evidence type="ECO:0000259" key="13">
    <source>
        <dbReference type="Pfam" id="PF17786"/>
    </source>
</evidence>
<comment type="caution">
    <text evidence="15">The sequence shown here is derived from an EMBL/GenBank/DDBJ whole genome shotgun (WGS) entry which is preliminary data.</text>
</comment>
<evidence type="ECO:0000256" key="10">
    <source>
        <dbReference type="ARBA" id="ARBA00041614"/>
    </source>
</evidence>
<keyword evidence="4" id="KW-0378">Hydrolase</keyword>
<evidence type="ECO:0000256" key="6">
    <source>
        <dbReference type="ARBA" id="ARBA00023295"/>
    </source>
</evidence>
<dbReference type="SUPFAM" id="SSF49785">
    <property type="entry name" value="Galactose-binding domain-like"/>
    <property type="match status" value="1"/>
</dbReference>
<evidence type="ECO:0000256" key="1">
    <source>
        <dbReference type="ARBA" id="ARBA00000829"/>
    </source>
</evidence>
<dbReference type="InterPro" id="IPR013783">
    <property type="entry name" value="Ig-like_fold"/>
</dbReference>
<dbReference type="InterPro" id="IPR017853">
    <property type="entry name" value="GH"/>
</dbReference>
<dbReference type="Gene3D" id="3.20.20.80">
    <property type="entry name" value="Glycosidases"/>
    <property type="match status" value="1"/>
</dbReference>
<evidence type="ECO:0000313" key="16">
    <source>
        <dbReference type="Proteomes" id="UP001302676"/>
    </source>
</evidence>
<keyword evidence="16" id="KW-1185">Reference proteome</keyword>
<dbReference type="SUPFAM" id="SSF49303">
    <property type="entry name" value="beta-Galactosidase/glucuronidase domain"/>
    <property type="match status" value="2"/>
</dbReference>
<dbReference type="InterPro" id="IPR008979">
    <property type="entry name" value="Galactose-bd-like_sf"/>
</dbReference>
<reference evidence="15" key="1">
    <citation type="journal article" date="2023" name="Mol. Phylogenet. Evol.">
        <title>Genome-scale phylogeny and comparative genomics of the fungal order Sordariales.</title>
        <authorList>
            <person name="Hensen N."/>
            <person name="Bonometti L."/>
            <person name="Westerberg I."/>
            <person name="Brannstrom I.O."/>
            <person name="Guillou S."/>
            <person name="Cros-Aarteil S."/>
            <person name="Calhoun S."/>
            <person name="Haridas S."/>
            <person name="Kuo A."/>
            <person name="Mondo S."/>
            <person name="Pangilinan J."/>
            <person name="Riley R."/>
            <person name="LaButti K."/>
            <person name="Andreopoulos B."/>
            <person name="Lipzen A."/>
            <person name="Chen C."/>
            <person name="Yan M."/>
            <person name="Daum C."/>
            <person name="Ng V."/>
            <person name="Clum A."/>
            <person name="Steindorff A."/>
            <person name="Ohm R.A."/>
            <person name="Martin F."/>
            <person name="Silar P."/>
            <person name="Natvig D.O."/>
            <person name="Lalanne C."/>
            <person name="Gautier V."/>
            <person name="Ament-Velasquez S.L."/>
            <person name="Kruys A."/>
            <person name="Hutchinson M.I."/>
            <person name="Powell A.J."/>
            <person name="Barry K."/>
            <person name="Miller A.N."/>
            <person name="Grigoriev I.V."/>
            <person name="Debuchy R."/>
            <person name="Gladieux P."/>
            <person name="Hiltunen Thoren M."/>
            <person name="Johannesson H."/>
        </authorList>
    </citation>
    <scope>NUCLEOTIDE SEQUENCE</scope>
    <source>
        <strain evidence="15">CBS 141.50</strain>
    </source>
</reference>
<keyword evidence="7" id="KW-0624">Polysaccharide degradation</keyword>
<feature type="domain" description="Glycoside hydrolase family 2 immunoglobulin-like beta-sandwich" evidence="12">
    <location>
        <begin position="210"/>
        <end position="329"/>
    </location>
</feature>
<feature type="domain" description="Mannosidase Ig/CBM-like" evidence="13">
    <location>
        <begin position="773"/>
        <end position="864"/>
    </location>
</feature>
<feature type="domain" description="Beta-mannosidase-like galactose-binding" evidence="14">
    <location>
        <begin position="12"/>
        <end position="199"/>
    </location>
</feature>
<evidence type="ECO:0000259" key="14">
    <source>
        <dbReference type="Pfam" id="PF22666"/>
    </source>
</evidence>
<comment type="similarity">
    <text evidence="8">Belongs to the glycosyl hydrolase 2 family. Beta-mannosidase B subfamily.</text>
</comment>
<dbReference type="FunFam" id="3.20.20.80:FF:000050">
    <property type="entry name" value="Beta-mannosidase B"/>
    <property type="match status" value="1"/>
</dbReference>
<dbReference type="Pfam" id="PF00703">
    <property type="entry name" value="Glyco_hydro_2"/>
    <property type="match status" value="1"/>
</dbReference>
<accession>A0AAN6ZNC1</accession>
<dbReference type="Pfam" id="PF17786">
    <property type="entry name" value="Mannosidase_ig"/>
    <property type="match status" value="1"/>
</dbReference>
<dbReference type="Gene3D" id="2.60.120.260">
    <property type="entry name" value="Galactose-binding domain-like"/>
    <property type="match status" value="1"/>
</dbReference>
<dbReference type="EC" id="3.2.1.25" evidence="3"/>
<dbReference type="PANTHER" id="PTHR43730">
    <property type="entry name" value="BETA-MANNOSIDASE"/>
    <property type="match status" value="1"/>
</dbReference>
<reference evidence="15" key="2">
    <citation type="submission" date="2023-05" db="EMBL/GenBank/DDBJ databases">
        <authorList>
            <consortium name="Lawrence Berkeley National Laboratory"/>
            <person name="Steindorff A."/>
            <person name="Hensen N."/>
            <person name="Bonometti L."/>
            <person name="Westerberg I."/>
            <person name="Brannstrom I.O."/>
            <person name="Guillou S."/>
            <person name="Cros-Aarteil S."/>
            <person name="Calhoun S."/>
            <person name="Haridas S."/>
            <person name="Kuo A."/>
            <person name="Mondo S."/>
            <person name="Pangilinan J."/>
            <person name="Riley R."/>
            <person name="Labutti K."/>
            <person name="Andreopoulos B."/>
            <person name="Lipzen A."/>
            <person name="Chen C."/>
            <person name="Yanf M."/>
            <person name="Daum C."/>
            <person name="Ng V."/>
            <person name="Clum A."/>
            <person name="Ohm R."/>
            <person name="Martin F."/>
            <person name="Silar P."/>
            <person name="Natvig D."/>
            <person name="Lalanne C."/>
            <person name="Gautier V."/>
            <person name="Ament-Velasquez S.L."/>
            <person name="Kruys A."/>
            <person name="Hutchinson M.I."/>
            <person name="Powell A.J."/>
            <person name="Barry K."/>
            <person name="Miller A.N."/>
            <person name="Grigoriev I.V."/>
            <person name="Debuchy R."/>
            <person name="Gladieux P."/>
            <person name="Thoren M.H."/>
            <person name="Johannesson H."/>
        </authorList>
    </citation>
    <scope>NUCLEOTIDE SEQUENCE</scope>
    <source>
        <strain evidence="15">CBS 141.50</strain>
    </source>
</reference>
<dbReference type="InterPro" id="IPR054593">
    <property type="entry name" value="Beta-mannosidase-like_N2"/>
</dbReference>
<dbReference type="InterPro" id="IPR006102">
    <property type="entry name" value="Ig-like_GH2"/>
</dbReference>
<dbReference type="GeneID" id="87816619"/>
<gene>
    <name evidence="15" type="ORF">C8A04DRAFT_26657</name>
</gene>
<evidence type="ECO:0000256" key="11">
    <source>
        <dbReference type="SAM" id="MobiDB-lite"/>
    </source>
</evidence>
<name>A0AAN6ZNC1_9PEZI</name>
<comment type="pathway">
    <text evidence="2">Glycan metabolism; N-glycan degradation.</text>
</comment>
<evidence type="ECO:0000313" key="15">
    <source>
        <dbReference type="EMBL" id="KAK4145655.1"/>
    </source>
</evidence>
<dbReference type="InterPro" id="IPR036156">
    <property type="entry name" value="Beta-gal/glucu_dom_sf"/>
</dbReference>